<dbReference type="CDD" id="cd03769">
    <property type="entry name" value="SR_IS607_transposase_like"/>
    <property type="match status" value="1"/>
</dbReference>
<dbReference type="PROSITE" id="PS00397">
    <property type="entry name" value="RECOMBINASES_1"/>
    <property type="match status" value="1"/>
</dbReference>
<dbReference type="PANTHER" id="PTHR36172:SF1">
    <property type="entry name" value="RESOLVASE-RELATED"/>
    <property type="match status" value="1"/>
</dbReference>
<dbReference type="SMART" id="SM00857">
    <property type="entry name" value="Resolvase"/>
    <property type="match status" value="1"/>
</dbReference>
<dbReference type="InterPro" id="IPR041718">
    <property type="entry name" value="IS607_transposase-like"/>
</dbReference>
<proteinExistence type="predicted"/>
<keyword evidence="9" id="KW-1185">Reference proteome</keyword>
<feature type="active site" description="O-(5'-phospho-DNA)-serine intermediate" evidence="4 5">
    <location>
        <position position="58"/>
    </location>
</feature>
<reference evidence="8" key="1">
    <citation type="submission" date="2020-10" db="EMBL/GenBank/DDBJ databases">
        <title>Taxonomic study of unclassified bacteria belonging to the class Ktedonobacteria.</title>
        <authorList>
            <person name="Yabe S."/>
            <person name="Wang C.M."/>
            <person name="Zheng Y."/>
            <person name="Sakai Y."/>
            <person name="Cavaletti L."/>
            <person name="Monciardini P."/>
            <person name="Donadio S."/>
        </authorList>
    </citation>
    <scope>NUCLEOTIDE SEQUENCE</scope>
    <source>
        <strain evidence="8">SOSP1-1</strain>
    </source>
</reference>
<evidence type="ECO:0000256" key="6">
    <source>
        <dbReference type="SAM" id="MobiDB-lite"/>
    </source>
</evidence>
<dbReference type="NCBIfam" id="NF033518">
    <property type="entry name" value="transpos_IS607"/>
    <property type="match status" value="1"/>
</dbReference>
<dbReference type="InterPro" id="IPR051491">
    <property type="entry name" value="Recombinase/Transposase-rel"/>
</dbReference>
<organism evidence="8 9">
    <name type="scientific">Ktedonospora formicarum</name>
    <dbReference type="NCBI Taxonomy" id="2778364"/>
    <lineage>
        <taxon>Bacteria</taxon>
        <taxon>Bacillati</taxon>
        <taxon>Chloroflexota</taxon>
        <taxon>Ktedonobacteria</taxon>
        <taxon>Ktedonobacterales</taxon>
        <taxon>Ktedonobacteraceae</taxon>
        <taxon>Ktedonospora</taxon>
    </lineage>
</organism>
<dbReference type="InterPro" id="IPR006119">
    <property type="entry name" value="Resolv_N"/>
</dbReference>
<feature type="compositionally biased region" description="Polar residues" evidence="6">
    <location>
        <begin position="197"/>
        <end position="211"/>
    </location>
</feature>
<dbReference type="InterPro" id="IPR048046">
    <property type="entry name" value="Transpos_IS607"/>
</dbReference>
<evidence type="ECO:0000313" key="9">
    <source>
        <dbReference type="Proteomes" id="UP000612362"/>
    </source>
</evidence>
<dbReference type="Pfam" id="PF00239">
    <property type="entry name" value="Resolvase"/>
    <property type="match status" value="1"/>
</dbReference>
<dbReference type="FunFam" id="3.40.50.1390:FF:000002">
    <property type="entry name" value="ORF1 in transposon ISC1904"/>
    <property type="match status" value="1"/>
</dbReference>
<dbReference type="RefSeq" id="WP_420799391.1">
    <property type="nucleotide sequence ID" value="NZ_BNJF01000006.1"/>
</dbReference>
<dbReference type="AlphaFoldDB" id="A0A8J3IBS5"/>
<keyword evidence="2" id="KW-0238">DNA-binding</keyword>
<dbReference type="GO" id="GO:0000150">
    <property type="term" value="F:DNA strand exchange activity"/>
    <property type="evidence" value="ECO:0007669"/>
    <property type="project" value="InterPro"/>
</dbReference>
<keyword evidence="3" id="KW-0233">DNA recombination</keyword>
<dbReference type="PROSITE" id="PS51736">
    <property type="entry name" value="RECOMBINASES_3"/>
    <property type="match status" value="1"/>
</dbReference>
<dbReference type="Proteomes" id="UP000612362">
    <property type="component" value="Unassembled WGS sequence"/>
</dbReference>
<feature type="region of interest" description="Disordered" evidence="6">
    <location>
        <begin position="192"/>
        <end position="217"/>
    </location>
</feature>
<dbReference type="GO" id="GO:0003677">
    <property type="term" value="F:DNA binding"/>
    <property type="evidence" value="ECO:0007669"/>
    <property type="project" value="UniProtKB-KW"/>
</dbReference>
<feature type="domain" description="Resolvase/invertase-type recombinase catalytic" evidence="7">
    <location>
        <begin position="50"/>
        <end position="188"/>
    </location>
</feature>
<dbReference type="SUPFAM" id="SSF53041">
    <property type="entry name" value="Resolvase-like"/>
    <property type="match status" value="1"/>
</dbReference>
<evidence type="ECO:0000256" key="1">
    <source>
        <dbReference type="ARBA" id="ARBA00022908"/>
    </source>
</evidence>
<dbReference type="Gene3D" id="3.40.50.1390">
    <property type="entry name" value="Resolvase, N-terminal catalytic domain"/>
    <property type="match status" value="1"/>
</dbReference>
<sequence>MKLSTYARQQGISYKTAWRWYKAGMLDAYQTETGTVIVRDPQTVQPLTGRIALYARVSSLDQKEDLTRQLARLKDYAAAKGYQVSKEVTEIASGLNDKRPKLEKLLADSSIGTIIVENRDRLTRFGAHYIVTLLEAQGRHVEMIFQTDTDDELVDDFVSVITSMAARMYGRPHSKRRAEKIKQCVEHVMQDEEPEECSSSRAIGSNETSMMHNKRSL</sequence>
<evidence type="ECO:0000256" key="5">
    <source>
        <dbReference type="PROSITE-ProRule" id="PRU10137"/>
    </source>
</evidence>
<dbReference type="GO" id="GO:0015074">
    <property type="term" value="P:DNA integration"/>
    <property type="evidence" value="ECO:0007669"/>
    <property type="project" value="UniProtKB-KW"/>
</dbReference>
<dbReference type="InterPro" id="IPR036162">
    <property type="entry name" value="Resolvase-like_N_sf"/>
</dbReference>
<dbReference type="EMBL" id="BNJF01000006">
    <property type="protein sequence ID" value="GHO49762.1"/>
    <property type="molecule type" value="Genomic_DNA"/>
</dbReference>
<comment type="caution">
    <text evidence="8">The sequence shown here is derived from an EMBL/GenBank/DDBJ whole genome shotgun (WGS) entry which is preliminary data.</text>
</comment>
<protein>
    <submittedName>
        <fullName evidence="8">IS607 family transposase</fullName>
    </submittedName>
</protein>
<evidence type="ECO:0000313" key="8">
    <source>
        <dbReference type="EMBL" id="GHO49762.1"/>
    </source>
</evidence>
<evidence type="ECO:0000256" key="3">
    <source>
        <dbReference type="ARBA" id="ARBA00023172"/>
    </source>
</evidence>
<evidence type="ECO:0000256" key="2">
    <source>
        <dbReference type="ARBA" id="ARBA00023125"/>
    </source>
</evidence>
<gene>
    <name evidence="8" type="ORF">KSX_79250</name>
</gene>
<evidence type="ECO:0000256" key="4">
    <source>
        <dbReference type="PIRSR" id="PIRSR606118-50"/>
    </source>
</evidence>
<dbReference type="PANTHER" id="PTHR36172">
    <property type="match status" value="1"/>
</dbReference>
<dbReference type="InterPro" id="IPR006118">
    <property type="entry name" value="Recombinase_CS"/>
</dbReference>
<dbReference type="Gene3D" id="1.10.287.2170">
    <property type="match status" value="1"/>
</dbReference>
<name>A0A8J3IBS5_9CHLR</name>
<evidence type="ECO:0000259" key="7">
    <source>
        <dbReference type="PROSITE" id="PS51736"/>
    </source>
</evidence>
<keyword evidence="1" id="KW-0229">DNA integration</keyword>
<accession>A0A8J3IBS5</accession>